<dbReference type="PANTHER" id="PTHR46825">
    <property type="entry name" value="D-ALANYL-D-ALANINE-CARBOXYPEPTIDASE/ENDOPEPTIDASE AMPH"/>
    <property type="match status" value="1"/>
</dbReference>
<sequence>MSPPPAARLHRIAARYAARPTVSAFAAAIEQPSTGFSWSHGDTERPYFIASITKLYTVAVVMQLRDEGALTLDTPAADLIGADTMRGLNTHGGRDHGPRITVRELLSQTSGIPDYFEQKRPDGTTFLDDVLRADAAWTTDELIDMARRLPSPFAPSTPGRAYYSDTNYQLVGRIIETVTSESQEEALRTRITGPLGLRDTWMLTPDTLDRYGEVAPLLHRRRALHIPRAIASFPPDGAVVSTVSDQLRFLRAFTGGRLFPEHYLAEMTARWNPVFSRLTPIDYGTGIMRFRVPRVLSPFAPVPTMVGHSGAFGNALYHLPGRDLYVAATVNQMEPRSLVHGLVAQLVARF</sequence>
<reference evidence="2 3" key="1">
    <citation type="submission" date="2021-05" db="EMBL/GenBank/DDBJ databases">
        <title>Direct Submission.</title>
        <authorList>
            <person name="Li K."/>
            <person name="Gao J."/>
        </authorList>
    </citation>
    <scope>NUCLEOTIDE SEQUENCE [LARGE SCALE GENOMIC DNA]</scope>
    <source>
        <strain evidence="2 3">Mg02</strain>
    </source>
</reference>
<dbReference type="Pfam" id="PF00144">
    <property type="entry name" value="Beta-lactamase"/>
    <property type="match status" value="1"/>
</dbReference>
<gene>
    <name evidence="2" type="ORF">KGD84_15840</name>
</gene>
<dbReference type="Gene3D" id="3.40.710.10">
    <property type="entry name" value="DD-peptidase/beta-lactamase superfamily"/>
    <property type="match status" value="1"/>
</dbReference>
<dbReference type="Proteomes" id="UP000676079">
    <property type="component" value="Chromosome"/>
</dbReference>
<protein>
    <submittedName>
        <fullName evidence="2">Beta-lactamase family protein</fullName>
    </submittedName>
</protein>
<organism evidence="2 3">
    <name type="scientific">Nocardiopsis changdeensis</name>
    <dbReference type="NCBI Taxonomy" id="2831969"/>
    <lineage>
        <taxon>Bacteria</taxon>
        <taxon>Bacillati</taxon>
        <taxon>Actinomycetota</taxon>
        <taxon>Actinomycetes</taxon>
        <taxon>Streptosporangiales</taxon>
        <taxon>Nocardiopsidaceae</taxon>
        <taxon>Nocardiopsis</taxon>
    </lineage>
</organism>
<dbReference type="InterPro" id="IPR012338">
    <property type="entry name" value="Beta-lactam/transpept-like"/>
</dbReference>
<keyword evidence="3" id="KW-1185">Reference proteome</keyword>
<dbReference type="RefSeq" id="WP_220561204.1">
    <property type="nucleotide sequence ID" value="NZ_CP074133.1"/>
</dbReference>
<accession>A0ABX8BTZ7</accession>
<dbReference type="InterPro" id="IPR050491">
    <property type="entry name" value="AmpC-like"/>
</dbReference>
<evidence type="ECO:0000259" key="1">
    <source>
        <dbReference type="Pfam" id="PF00144"/>
    </source>
</evidence>
<feature type="domain" description="Beta-lactamase-related" evidence="1">
    <location>
        <begin position="44"/>
        <end position="336"/>
    </location>
</feature>
<proteinExistence type="predicted"/>
<name>A0ABX8BTZ7_9ACTN</name>
<evidence type="ECO:0000313" key="3">
    <source>
        <dbReference type="Proteomes" id="UP000676079"/>
    </source>
</evidence>
<dbReference type="EMBL" id="CP074133">
    <property type="protein sequence ID" value="QUX25576.1"/>
    <property type="molecule type" value="Genomic_DNA"/>
</dbReference>
<dbReference type="SUPFAM" id="SSF56601">
    <property type="entry name" value="beta-lactamase/transpeptidase-like"/>
    <property type="match status" value="1"/>
</dbReference>
<evidence type="ECO:0000313" key="2">
    <source>
        <dbReference type="EMBL" id="QUX25576.1"/>
    </source>
</evidence>
<dbReference type="PANTHER" id="PTHR46825:SF7">
    <property type="entry name" value="D-ALANYL-D-ALANINE CARBOXYPEPTIDASE"/>
    <property type="match status" value="1"/>
</dbReference>
<dbReference type="InterPro" id="IPR001466">
    <property type="entry name" value="Beta-lactam-related"/>
</dbReference>